<evidence type="ECO:0000313" key="2">
    <source>
        <dbReference type="Proteomes" id="UP000245590"/>
    </source>
</evidence>
<comment type="caution">
    <text evidence="1">The sequence shown here is derived from an EMBL/GenBank/DDBJ whole genome shotgun (WGS) entry which is preliminary data.</text>
</comment>
<proteinExistence type="predicted"/>
<evidence type="ECO:0008006" key="3">
    <source>
        <dbReference type="Google" id="ProtNLM"/>
    </source>
</evidence>
<organism evidence="1 2">
    <name type="scientific">Brachybacterium endophyticum</name>
    <dbReference type="NCBI Taxonomy" id="2182385"/>
    <lineage>
        <taxon>Bacteria</taxon>
        <taxon>Bacillati</taxon>
        <taxon>Actinomycetota</taxon>
        <taxon>Actinomycetes</taxon>
        <taxon>Micrococcales</taxon>
        <taxon>Dermabacteraceae</taxon>
        <taxon>Brachybacterium</taxon>
    </lineage>
</organism>
<accession>A0A2U2RKU3</accession>
<dbReference type="Proteomes" id="UP000245590">
    <property type="component" value="Unassembled WGS sequence"/>
</dbReference>
<dbReference type="AlphaFoldDB" id="A0A2U2RKU3"/>
<dbReference type="EMBL" id="QFKX01000002">
    <property type="protein sequence ID" value="PWH06456.1"/>
    <property type="molecule type" value="Genomic_DNA"/>
</dbReference>
<sequence>MNFGVAALSEKGKALFSSLWSAAVELGSSAYGLEKAVSVKTDSRGLLNARATEGTWSVPGWLEDERGVLSLSQPPVSVTQSVTLGNWEAWARETLRSDQGRATVQPGYFGLQLGTDGSFEAWNDTFGFGRSYVVRNEHFVAVGNHIGMVSLFSDRPLEVDMYGCDVLSQFGFWPEDVSPVRSVKRLGPADVITVGPDDQVHVHRYASDEEFYGYREAEPDVDAVAASLAVLTGNAGEIAQQSPVVHLSGGQDSRVTAAAWVAGGKPATIQTLGTLQGEVDIAEQLVAALEPERSLEDRGITHNITVPNRASLSTFSIEDRLQQAMLMWDGDFAPGNLKAAIRRPPARNRLTIGGANGEVMHGIYYSTESILKIARGLDHPVRRVGAAFPGRANTERSRPAAMEFLEHQIDFTRRLGQHDATALNVFQMHSKFRRWINAQLSAGSFILLLNPVFVRAGMDLTPEQRLGKVMQKALSRALVPQWEDVPYYKANFEESTTASRTRGIRTWDTSPGSLERLLEERTAWQEWFPYDVIADILEKVRAGEANGAHESTLNKAYVLDAIPDHVGALEQRRHSALSRV</sequence>
<keyword evidence="2" id="KW-1185">Reference proteome</keyword>
<evidence type="ECO:0000313" key="1">
    <source>
        <dbReference type="EMBL" id="PWH06456.1"/>
    </source>
</evidence>
<reference evidence="1 2" key="1">
    <citation type="submission" date="2018-05" db="EMBL/GenBank/DDBJ databases">
        <title>Brachybacterium sp. M1HQ-2T, whole genome shotgun sequence.</title>
        <authorList>
            <person name="Tuo L."/>
        </authorList>
    </citation>
    <scope>NUCLEOTIDE SEQUENCE [LARGE SCALE GENOMIC DNA]</scope>
    <source>
        <strain evidence="1 2">M1HQ-2</strain>
    </source>
</reference>
<gene>
    <name evidence="1" type="ORF">DEO23_05660</name>
</gene>
<name>A0A2U2RKU3_9MICO</name>
<protein>
    <recommendedName>
        <fullName evidence="3">Asparagine synthetase domain-containing protein</fullName>
    </recommendedName>
</protein>